<proteinExistence type="predicted"/>
<protein>
    <submittedName>
        <fullName evidence="1">Uncharacterized protein</fullName>
    </submittedName>
</protein>
<gene>
    <name evidence="1" type="ORF">B0H16DRAFT_1689587</name>
</gene>
<dbReference type="AlphaFoldDB" id="A0AAD7NEJ0"/>
<accession>A0AAD7NEJ0</accession>
<organism evidence="1 2">
    <name type="scientific">Mycena metata</name>
    <dbReference type="NCBI Taxonomy" id="1033252"/>
    <lineage>
        <taxon>Eukaryota</taxon>
        <taxon>Fungi</taxon>
        <taxon>Dikarya</taxon>
        <taxon>Basidiomycota</taxon>
        <taxon>Agaricomycotina</taxon>
        <taxon>Agaricomycetes</taxon>
        <taxon>Agaricomycetidae</taxon>
        <taxon>Agaricales</taxon>
        <taxon>Marasmiineae</taxon>
        <taxon>Mycenaceae</taxon>
        <taxon>Mycena</taxon>
    </lineage>
</organism>
<keyword evidence="2" id="KW-1185">Reference proteome</keyword>
<reference evidence="1" key="1">
    <citation type="submission" date="2023-03" db="EMBL/GenBank/DDBJ databases">
        <title>Massive genome expansion in bonnet fungi (Mycena s.s.) driven by repeated elements and novel gene families across ecological guilds.</title>
        <authorList>
            <consortium name="Lawrence Berkeley National Laboratory"/>
            <person name="Harder C.B."/>
            <person name="Miyauchi S."/>
            <person name="Viragh M."/>
            <person name="Kuo A."/>
            <person name="Thoen E."/>
            <person name="Andreopoulos B."/>
            <person name="Lu D."/>
            <person name="Skrede I."/>
            <person name="Drula E."/>
            <person name="Henrissat B."/>
            <person name="Morin E."/>
            <person name="Kohler A."/>
            <person name="Barry K."/>
            <person name="LaButti K."/>
            <person name="Morin E."/>
            <person name="Salamov A."/>
            <person name="Lipzen A."/>
            <person name="Mereny Z."/>
            <person name="Hegedus B."/>
            <person name="Baldrian P."/>
            <person name="Stursova M."/>
            <person name="Weitz H."/>
            <person name="Taylor A."/>
            <person name="Grigoriev I.V."/>
            <person name="Nagy L.G."/>
            <person name="Martin F."/>
            <person name="Kauserud H."/>
        </authorList>
    </citation>
    <scope>NUCLEOTIDE SEQUENCE</scope>
    <source>
        <strain evidence="1">CBHHK182m</strain>
    </source>
</reference>
<evidence type="ECO:0000313" key="1">
    <source>
        <dbReference type="EMBL" id="KAJ7757574.1"/>
    </source>
</evidence>
<name>A0AAD7NEJ0_9AGAR</name>
<comment type="caution">
    <text evidence="1">The sequence shown here is derived from an EMBL/GenBank/DDBJ whole genome shotgun (WGS) entry which is preliminary data.</text>
</comment>
<dbReference type="Proteomes" id="UP001215598">
    <property type="component" value="Unassembled WGS sequence"/>
</dbReference>
<sequence length="271" mass="31305">MSLASQILLRPRPPITTVGTAWIPFGLEYAPIHLSHQDPPPKLKKEWDLLEFNCSITLNKYLVEYHQNITPLPYLDESVDICALYVQLRSGAHSEYVEKLVDFRRRTMEEMIGWWRSLPSNAQAETAIPAEYAMLDDEAFVQKLSRPLALSTDDNGLELKSWACMFRTVDDWLLRRWTPYQQRVYRRHSEPHPMCTAEYRLRGSSTFSCAFCLGADRNLPDKSTTIRTSLFAHSSVFEGLVTSLHFVHPISLWKTLATLCYRHRRSSAPLT</sequence>
<dbReference type="EMBL" id="JARKIB010000044">
    <property type="protein sequence ID" value="KAJ7757574.1"/>
    <property type="molecule type" value="Genomic_DNA"/>
</dbReference>
<evidence type="ECO:0000313" key="2">
    <source>
        <dbReference type="Proteomes" id="UP001215598"/>
    </source>
</evidence>